<dbReference type="RefSeq" id="WP_095584704.1">
    <property type="nucleotide sequence ID" value="NZ_JAJQQS010000010.1"/>
</dbReference>
<comment type="similarity">
    <text evidence="1">Belongs to the short-chain dehydrogenases/reductases (SDR) family.</text>
</comment>
<dbReference type="Pfam" id="PF00106">
    <property type="entry name" value="adh_short"/>
    <property type="match status" value="1"/>
</dbReference>
<proteinExistence type="inferred from homology"/>
<dbReference type="Proteomes" id="UP000218944">
    <property type="component" value="Unassembled WGS sequence"/>
</dbReference>
<dbReference type="GO" id="GO:0016491">
    <property type="term" value="F:oxidoreductase activity"/>
    <property type="evidence" value="ECO:0007669"/>
    <property type="project" value="UniProtKB-KW"/>
</dbReference>
<evidence type="ECO:0000313" key="3">
    <source>
        <dbReference type="EMBL" id="PAU44700.1"/>
    </source>
</evidence>
<evidence type="ECO:0000256" key="2">
    <source>
        <dbReference type="ARBA" id="ARBA00023002"/>
    </source>
</evidence>
<comment type="caution">
    <text evidence="3">The sequence shown here is derived from an EMBL/GenBank/DDBJ whole genome shotgun (WGS) entry which is preliminary data.</text>
</comment>
<dbReference type="NCBIfam" id="NF004846">
    <property type="entry name" value="PRK06197.1"/>
    <property type="match status" value="1"/>
</dbReference>
<dbReference type="PANTHER" id="PTHR24320:SF148">
    <property type="entry name" value="NAD(P)-BINDING ROSSMANN-FOLD SUPERFAMILY PROTEIN"/>
    <property type="match status" value="1"/>
</dbReference>
<dbReference type="EMBL" id="NSJV01000637">
    <property type="protein sequence ID" value="PAU44700.1"/>
    <property type="molecule type" value="Genomic_DNA"/>
</dbReference>
<dbReference type="InterPro" id="IPR036291">
    <property type="entry name" value="NAD(P)-bd_dom_sf"/>
</dbReference>
<dbReference type="PANTHER" id="PTHR24320">
    <property type="entry name" value="RETINOL DEHYDROGENASE"/>
    <property type="match status" value="1"/>
</dbReference>
<sequence length="310" mass="33709">MAKWTSARIPDQKGRTAVVTGANSGLGFQTARELARHGAHVVMTARDRNRGTAAVERLLAEQPRASVELRLLDLSDLDSVTAFAQKILDDGLPVDVLVNNAGVMWPPHRLTPQGYELQFATNHLGHFALTGLLLGHLEKSAAQGRDARVVTVSSVEHRGGTIFFDDLHGERGYAPRAYYSQSKLANTLFGLELDRRLRATGSTVTSVLAHPGYASTNLQSSGPTGFLRFFFSKLANPLMAQRVEKGAWNQLYAATAPGVQGGQFIGPDGFGEYRGHPAVVQPDKAAQDLDVARQLWSVSEQLTQVRYPSH</sequence>
<dbReference type="AlphaFoldDB" id="A0A2A2D035"/>
<dbReference type="SUPFAM" id="SSF51735">
    <property type="entry name" value="NAD(P)-binding Rossmann-fold domains"/>
    <property type="match status" value="1"/>
</dbReference>
<evidence type="ECO:0000313" key="4">
    <source>
        <dbReference type="Proteomes" id="UP000218944"/>
    </source>
</evidence>
<name>A0A2A2D035_9ACTN</name>
<gene>
    <name evidence="3" type="ORF">CK936_33555</name>
</gene>
<keyword evidence="2" id="KW-0560">Oxidoreductase</keyword>
<organism evidence="3 4">
    <name type="scientific">Streptomyces albireticuli</name>
    <dbReference type="NCBI Taxonomy" id="1940"/>
    <lineage>
        <taxon>Bacteria</taxon>
        <taxon>Bacillati</taxon>
        <taxon>Actinomycetota</taxon>
        <taxon>Actinomycetes</taxon>
        <taxon>Kitasatosporales</taxon>
        <taxon>Streptomycetaceae</taxon>
        <taxon>Streptomyces</taxon>
    </lineage>
</organism>
<dbReference type="CDD" id="cd05327">
    <property type="entry name" value="retinol-DH_like_SDR_c_like"/>
    <property type="match status" value="1"/>
</dbReference>
<dbReference type="Gene3D" id="3.40.50.720">
    <property type="entry name" value="NAD(P)-binding Rossmann-like Domain"/>
    <property type="match status" value="1"/>
</dbReference>
<dbReference type="InterPro" id="IPR002347">
    <property type="entry name" value="SDR_fam"/>
</dbReference>
<evidence type="ECO:0000256" key="1">
    <source>
        <dbReference type="ARBA" id="ARBA00006484"/>
    </source>
</evidence>
<dbReference type="NCBIfam" id="NF004513">
    <property type="entry name" value="PRK05854.1"/>
    <property type="match status" value="1"/>
</dbReference>
<keyword evidence="4" id="KW-1185">Reference proteome</keyword>
<dbReference type="PRINTS" id="PR00081">
    <property type="entry name" value="GDHRDH"/>
</dbReference>
<protein>
    <submittedName>
        <fullName evidence="3">Short-chain dehydrogenase</fullName>
    </submittedName>
</protein>
<accession>A0A2A2D035</accession>
<reference evidence="3 4" key="1">
    <citation type="submission" date="2017-08" db="EMBL/GenBank/DDBJ databases">
        <title>Genome sequence of Streptomyces albireticuli NRRL B-1670.</title>
        <authorList>
            <person name="Graham D.E."/>
            <person name="Mahan K.M."/>
            <person name="Klingeman D.M."/>
            <person name="Hettich R.L."/>
            <person name="Parry R.J."/>
            <person name="Spain J.C."/>
        </authorList>
    </citation>
    <scope>NUCLEOTIDE SEQUENCE [LARGE SCALE GENOMIC DNA]</scope>
    <source>
        <strain evidence="3 4">NRRL B-1670</strain>
    </source>
</reference>